<protein>
    <recommendedName>
        <fullName evidence="16">Pyruvate decarboxylase</fullName>
    </recommendedName>
</protein>
<dbReference type="PANTHER" id="PTHR43452:SF3">
    <property type="entry name" value="TRANSAMINATED AMINO ACID DECARBOXYLASE"/>
    <property type="match status" value="1"/>
</dbReference>
<feature type="binding site" evidence="8">
    <location>
        <position position="495"/>
    </location>
    <ligand>
        <name>Mg(2+)</name>
        <dbReference type="ChEBI" id="CHEBI:18420"/>
    </ligand>
</feature>
<evidence type="ECO:0000313" key="14">
    <source>
        <dbReference type="EMBL" id="KAH3674237.1"/>
    </source>
</evidence>
<keyword evidence="10" id="KW-0472">Membrane</keyword>
<dbReference type="PIRSF" id="PIRSF036565">
    <property type="entry name" value="Pyruvt_ip_decrb"/>
    <property type="match status" value="1"/>
</dbReference>
<dbReference type="InterPro" id="IPR029061">
    <property type="entry name" value="THDP-binding"/>
</dbReference>
<dbReference type="SUPFAM" id="SSF52518">
    <property type="entry name" value="Thiamin diphosphate-binding fold (THDP-binding)"/>
    <property type="match status" value="2"/>
</dbReference>
<evidence type="ECO:0000256" key="2">
    <source>
        <dbReference type="ARBA" id="ARBA00007812"/>
    </source>
</evidence>
<evidence type="ECO:0000259" key="13">
    <source>
        <dbReference type="Pfam" id="PF02776"/>
    </source>
</evidence>
<reference evidence="14" key="2">
    <citation type="submission" date="2021-01" db="EMBL/GenBank/DDBJ databases">
        <authorList>
            <person name="Schikora-Tamarit M.A."/>
        </authorList>
    </citation>
    <scope>NUCLEOTIDE SEQUENCE</scope>
    <source>
        <strain evidence="14">CBS6341</strain>
    </source>
</reference>
<keyword evidence="4" id="KW-0210">Decarboxylase</keyword>
<accession>A0A9P8PLH7</accession>
<evidence type="ECO:0008006" key="16">
    <source>
        <dbReference type="Google" id="ProtNLM"/>
    </source>
</evidence>
<dbReference type="GO" id="GO:0005634">
    <property type="term" value="C:nucleus"/>
    <property type="evidence" value="ECO:0007669"/>
    <property type="project" value="TreeGrafter"/>
</dbReference>
<keyword evidence="10" id="KW-1133">Transmembrane helix</keyword>
<evidence type="ECO:0000259" key="11">
    <source>
        <dbReference type="Pfam" id="PF00205"/>
    </source>
</evidence>
<comment type="caution">
    <text evidence="14">The sequence shown here is derived from an EMBL/GenBank/DDBJ whole genome shotgun (WGS) entry which is preliminary data.</text>
</comment>
<dbReference type="InterPro" id="IPR012000">
    <property type="entry name" value="Thiamin_PyroP_enz_cen_dom"/>
</dbReference>
<keyword evidence="3 8" id="KW-0479">Metal-binding</keyword>
<evidence type="ECO:0000256" key="5">
    <source>
        <dbReference type="ARBA" id="ARBA00022842"/>
    </source>
</evidence>
<dbReference type="Proteomes" id="UP000769528">
    <property type="component" value="Unassembled WGS sequence"/>
</dbReference>
<keyword evidence="5 8" id="KW-0460">Magnesium</keyword>
<dbReference type="CDD" id="cd02005">
    <property type="entry name" value="TPP_PDC_IPDC"/>
    <property type="match status" value="1"/>
</dbReference>
<dbReference type="InterPro" id="IPR029035">
    <property type="entry name" value="DHS-like_NAD/FAD-binding_dom"/>
</dbReference>
<comment type="cofactor">
    <cofactor evidence="1">
        <name>thiamine diphosphate</name>
        <dbReference type="ChEBI" id="CHEBI:58937"/>
    </cofactor>
</comment>
<dbReference type="GO" id="GO:0000287">
    <property type="term" value="F:magnesium ion binding"/>
    <property type="evidence" value="ECO:0007669"/>
    <property type="project" value="InterPro"/>
</dbReference>
<sequence length="617" mass="70893">MTPINIDQITTSSIKDSIPVGEYIFKRLEQIHNLGSIFGVPGDFNLSLLEYIYRTKLNWIGGSNELNSGYSADGYSRFTKSLGVLITTFGVGELSAINAISGAFTEYSKILHIVGIPSTKDLNQSLLYNNNDFCNRTNLHHLVPNIDPLKSSDFLIYTKMVDNICCIKKILMEKDDIIYILDEIIEEIFKTSRPGYLFLPVDLSDQLLTCTNNNLFNSSIENIHTNYLKILDNEEEIKINQLTNIILEKIYQSKNPSILIDILVDRFNNCQEMLQNFVNISQFNTYTTFMGKSIINEDSCNFIGDYQGELSNIGIKENFENSDLILIFGPYLNQINTGFFTMDLKTNSIIILFHPNYFKIINGIIETEEKNFNSFKILTKLIKLLDLNKLPINPPLKFENKLRYPNIKSSQKIISQSILLNKLQKSFLKPNDVIVCDTGSIMFGIPDLKFPKGVKYIGQHFYLSIGMALPASVGIGIAMKDLNIKNQRLILFEGDGSAQMTIQEISSFCHYKLNPIIFLLNNNGYSVERIIKGENRSYNDIKQWNWCKVFEFFNKDNSLNIIVDQIKTLEDLNKVFKSLNQNNDNSNIQFYEIELDEIDVPWRYHHINNYRLFPKSN</sequence>
<dbReference type="GO" id="GO:0005829">
    <property type="term" value="C:cytosol"/>
    <property type="evidence" value="ECO:0007669"/>
    <property type="project" value="TreeGrafter"/>
</dbReference>
<evidence type="ECO:0000256" key="4">
    <source>
        <dbReference type="ARBA" id="ARBA00022793"/>
    </source>
</evidence>
<dbReference type="Gene3D" id="3.40.50.1220">
    <property type="entry name" value="TPP-binding domain"/>
    <property type="match status" value="1"/>
</dbReference>
<dbReference type="SUPFAM" id="SSF52467">
    <property type="entry name" value="DHS-like NAD/FAD-binding domain"/>
    <property type="match status" value="1"/>
</dbReference>
<feature type="domain" description="Thiamine pyrophosphate enzyme TPP-binding" evidence="12">
    <location>
        <begin position="449"/>
        <end position="536"/>
    </location>
</feature>
<evidence type="ECO:0000256" key="9">
    <source>
        <dbReference type="RuleBase" id="RU362132"/>
    </source>
</evidence>
<keyword evidence="10" id="KW-0812">Transmembrane</keyword>
<feature type="binding site" evidence="8">
    <location>
        <position position="524"/>
    </location>
    <ligand>
        <name>Mg(2+)</name>
        <dbReference type="ChEBI" id="CHEBI:18420"/>
    </ligand>
</feature>
<dbReference type="CDD" id="cd07038">
    <property type="entry name" value="TPP_PYR_PDC_IPDC_like"/>
    <property type="match status" value="1"/>
</dbReference>
<dbReference type="AlphaFoldDB" id="A0A9P8PLH7"/>
<dbReference type="Pfam" id="PF02775">
    <property type="entry name" value="TPP_enzyme_C"/>
    <property type="match status" value="1"/>
</dbReference>
<dbReference type="GO" id="GO:0000949">
    <property type="term" value="P:aromatic amino acid family catabolic process to alcohol via Ehrlich pathway"/>
    <property type="evidence" value="ECO:0007669"/>
    <property type="project" value="TreeGrafter"/>
</dbReference>
<proteinExistence type="inferred from homology"/>
<feature type="domain" description="Thiamine pyrophosphate enzyme central" evidence="11">
    <location>
        <begin position="246"/>
        <end position="357"/>
    </location>
</feature>
<gene>
    <name evidence="14" type="ORF">WICMUC_003479</name>
</gene>
<keyword evidence="7" id="KW-0456">Lyase</keyword>
<dbReference type="Gene3D" id="3.40.50.970">
    <property type="match status" value="2"/>
</dbReference>
<dbReference type="InterPro" id="IPR047213">
    <property type="entry name" value="TPP_PYR_PDC_IPDC-like"/>
</dbReference>
<dbReference type="InterPro" id="IPR011766">
    <property type="entry name" value="TPP_enzyme_TPP-bd"/>
</dbReference>
<comment type="cofactor">
    <cofactor evidence="8">
        <name>Mg(2+)</name>
        <dbReference type="ChEBI" id="CHEBI:18420"/>
    </cofactor>
    <text evidence="8">Binds 1 Mg(2+) per subunit.</text>
</comment>
<dbReference type="GO" id="GO:0004737">
    <property type="term" value="F:pyruvate decarboxylase activity"/>
    <property type="evidence" value="ECO:0007669"/>
    <property type="project" value="TreeGrafter"/>
</dbReference>
<dbReference type="GO" id="GO:0030976">
    <property type="term" value="F:thiamine pyrophosphate binding"/>
    <property type="evidence" value="ECO:0007669"/>
    <property type="project" value="InterPro"/>
</dbReference>
<dbReference type="FunFam" id="3.40.50.970:FF:000024">
    <property type="entry name" value="Pyruvate decarboxylase isozyme"/>
    <property type="match status" value="1"/>
</dbReference>
<evidence type="ECO:0000256" key="1">
    <source>
        <dbReference type="ARBA" id="ARBA00001964"/>
    </source>
</evidence>
<evidence type="ECO:0000256" key="7">
    <source>
        <dbReference type="ARBA" id="ARBA00023239"/>
    </source>
</evidence>
<evidence type="ECO:0000256" key="6">
    <source>
        <dbReference type="ARBA" id="ARBA00023052"/>
    </source>
</evidence>
<evidence type="ECO:0000313" key="15">
    <source>
        <dbReference type="Proteomes" id="UP000769528"/>
    </source>
</evidence>
<feature type="domain" description="Thiamine pyrophosphate enzyme N-terminal TPP-binding" evidence="13">
    <location>
        <begin position="20"/>
        <end position="128"/>
    </location>
</feature>
<name>A0A9P8PLH7_9ASCO</name>
<keyword evidence="15" id="KW-1185">Reference proteome</keyword>
<feature type="transmembrane region" description="Helical" evidence="10">
    <location>
        <begin position="461"/>
        <end position="479"/>
    </location>
</feature>
<reference evidence="14" key="1">
    <citation type="journal article" date="2021" name="Open Biol.">
        <title>Shared evolutionary footprints suggest mitochondrial oxidative damage underlies multiple complex I losses in fungi.</title>
        <authorList>
            <person name="Schikora-Tamarit M.A."/>
            <person name="Marcet-Houben M."/>
            <person name="Nosek J."/>
            <person name="Gabaldon T."/>
        </authorList>
    </citation>
    <scope>NUCLEOTIDE SEQUENCE</scope>
    <source>
        <strain evidence="14">CBS6341</strain>
    </source>
</reference>
<dbReference type="InterPro" id="IPR012110">
    <property type="entry name" value="PDC/IPDC-like"/>
</dbReference>
<dbReference type="Pfam" id="PF00205">
    <property type="entry name" value="TPP_enzyme_M"/>
    <property type="match status" value="1"/>
</dbReference>
<dbReference type="InterPro" id="IPR047214">
    <property type="entry name" value="TPP_PDC_IPDC"/>
</dbReference>
<dbReference type="InterPro" id="IPR012001">
    <property type="entry name" value="Thiamin_PyroP_enz_TPP-bd_dom"/>
</dbReference>
<feature type="binding site" evidence="8">
    <location>
        <position position="522"/>
    </location>
    <ligand>
        <name>Mg(2+)</name>
        <dbReference type="ChEBI" id="CHEBI:18420"/>
    </ligand>
</feature>
<evidence type="ECO:0000256" key="3">
    <source>
        <dbReference type="ARBA" id="ARBA00022723"/>
    </source>
</evidence>
<dbReference type="Pfam" id="PF02776">
    <property type="entry name" value="TPP_enzyme_N"/>
    <property type="match status" value="1"/>
</dbReference>
<organism evidence="14 15">
    <name type="scientific">Wickerhamomyces mucosus</name>
    <dbReference type="NCBI Taxonomy" id="1378264"/>
    <lineage>
        <taxon>Eukaryota</taxon>
        <taxon>Fungi</taxon>
        <taxon>Dikarya</taxon>
        <taxon>Ascomycota</taxon>
        <taxon>Saccharomycotina</taxon>
        <taxon>Saccharomycetes</taxon>
        <taxon>Phaffomycetales</taxon>
        <taxon>Wickerhamomycetaceae</taxon>
        <taxon>Wickerhamomyces</taxon>
    </lineage>
</organism>
<evidence type="ECO:0000256" key="10">
    <source>
        <dbReference type="SAM" id="Phobius"/>
    </source>
</evidence>
<evidence type="ECO:0000259" key="12">
    <source>
        <dbReference type="Pfam" id="PF02775"/>
    </source>
</evidence>
<keyword evidence="6 9" id="KW-0786">Thiamine pyrophosphate</keyword>
<dbReference type="OrthoDB" id="308383at2759"/>
<evidence type="ECO:0000256" key="8">
    <source>
        <dbReference type="PIRSR" id="PIRSR036565-2"/>
    </source>
</evidence>
<dbReference type="EMBL" id="JAEUBF010000905">
    <property type="protein sequence ID" value="KAH3674237.1"/>
    <property type="molecule type" value="Genomic_DNA"/>
</dbReference>
<dbReference type="PANTHER" id="PTHR43452">
    <property type="entry name" value="PYRUVATE DECARBOXYLASE"/>
    <property type="match status" value="1"/>
</dbReference>
<comment type="similarity">
    <text evidence="2 9">Belongs to the TPP enzyme family.</text>
</comment>